<organism evidence="1">
    <name type="scientific">Tuwongella immobilis</name>
    <dbReference type="NCBI Taxonomy" id="692036"/>
    <lineage>
        <taxon>Bacteria</taxon>
        <taxon>Pseudomonadati</taxon>
        <taxon>Planctomycetota</taxon>
        <taxon>Planctomycetia</taxon>
        <taxon>Gemmatales</taxon>
        <taxon>Gemmataceae</taxon>
        <taxon>Tuwongella</taxon>
    </lineage>
</organism>
<evidence type="ECO:0000313" key="1">
    <source>
        <dbReference type="EMBL" id="VIP01703.1"/>
    </source>
</evidence>
<dbReference type="RefSeq" id="WP_162656956.1">
    <property type="nucleotide sequence ID" value="NZ_LR593887.1"/>
</dbReference>
<dbReference type="EMBL" id="LR593887">
    <property type="protein sequence ID" value="VTR99197.1"/>
    <property type="molecule type" value="Genomic_DNA"/>
</dbReference>
<proteinExistence type="predicted"/>
<dbReference type="KEGG" id="tim:GMBLW1_22570"/>
<gene>
    <name evidence="1" type="ORF">GMBLW1_22570</name>
</gene>
<dbReference type="InterPro" id="IPR019089">
    <property type="entry name" value="Cas_GSU0054"/>
</dbReference>
<keyword evidence="2" id="KW-1185">Reference proteome</keyword>
<dbReference type="AlphaFoldDB" id="A0A6C2YKR5"/>
<dbReference type="NCBIfam" id="TIGR02165">
    <property type="entry name" value="cas5_6_GSU0054"/>
    <property type="match status" value="1"/>
</dbReference>
<protein>
    <recommendedName>
        <fullName evidence="3">Type I-U CRISPR-associated protein Cas5/Cas6</fullName>
    </recommendedName>
</protein>
<dbReference type="InParanoid" id="A0A6C2YKR5"/>
<dbReference type="Proteomes" id="UP000464378">
    <property type="component" value="Chromosome"/>
</dbReference>
<accession>A0A6C2YKR5</accession>
<name>A0A6C2YKR5_9BACT</name>
<dbReference type="EMBL" id="LR586016">
    <property type="protein sequence ID" value="VIP01703.1"/>
    <property type="molecule type" value="Genomic_DNA"/>
</dbReference>
<evidence type="ECO:0000313" key="2">
    <source>
        <dbReference type="Proteomes" id="UP000464378"/>
    </source>
</evidence>
<dbReference type="Pfam" id="PF09609">
    <property type="entry name" value="Cas_GSU0054"/>
    <property type="match status" value="1"/>
</dbReference>
<reference evidence="1" key="1">
    <citation type="submission" date="2019-04" db="EMBL/GenBank/DDBJ databases">
        <authorList>
            <consortium name="Science for Life Laboratories"/>
        </authorList>
    </citation>
    <scope>NUCLEOTIDE SEQUENCE</scope>
    <source>
        <strain evidence="1">MBLW1</strain>
    </source>
</reference>
<sequence length="498" mass="55032">MTRLCLTVRFLQPTQHGRGDGDNPEWPPSPLRLFQALVAASAGRWNERVTLMHAAPAMRWLESLPPPEIVAPNGVPSESPRQVFVPDNTAELAVPAWRRGEVDQGTKRTEKVVCPTHLVPIDSSMANDAIADGGTVHYLFESDEHSAAHLPILRSGMRSLTHLGWGVDQVVGDAAMISDAEANALSGHRWNVTANGGVILRVPQPGTLDAIIAKHAAFLGRLEQDTFRPVPPLSVFRMMRYHSHTAGESVVPRHCFAAFQLLNPAGERFLAVNPVREARNVAAWVRHITGEICRDWPDVATFVHGHAPDGGQAKGAIADQRFQYLPIPTINAALKRVEAIRRVIVAAPIEFQDRIDFIRRRLVGQTLVGEGRPVGMLNLIPRPDPVLRQYVGKSCTWSTVIPVIWPGHDDRSVAKGRKLLRKAFRDAGVHPQVIDDIQELDWRPSGFRPGVAMAHAYERPQQLTGSIYHVRVRFKQPIVGPLAIGSGRYRGFGLFAHE</sequence>
<evidence type="ECO:0008006" key="3">
    <source>
        <dbReference type="Google" id="ProtNLM"/>
    </source>
</evidence>